<reference evidence="6 7" key="1">
    <citation type="submission" date="2017-07" db="EMBL/GenBank/DDBJ databases">
        <title>Genomes of Fischerella (Mastigocladus) sp. strains.</title>
        <authorList>
            <person name="Miller S.R."/>
        </authorList>
    </citation>
    <scope>NUCLEOTIDE SEQUENCE [LARGE SCALE GENOMIC DNA]</scope>
    <source>
        <strain evidence="6 7">CCMEE 5268</strain>
    </source>
</reference>
<dbReference type="RefSeq" id="WP_102172804.1">
    <property type="nucleotide sequence ID" value="NZ_NMQA01000126.1"/>
</dbReference>
<evidence type="ECO:0000256" key="4">
    <source>
        <dbReference type="ARBA" id="ARBA00023136"/>
    </source>
</evidence>
<sequence length="453" mass="50999">MLKKIERITHKLSPNLQKIIGNTGWLLADRVLRMGIGLLVGVWVARYLGPKNFGIFNYAIAFTAIFNTVANLGLDNIVIRNIVRQPNSKDEILGTAFFLKVFAQATIIFVSIATIIILRPTETLTHQLVGIITVGMFFESYYVIDYWFQSQIQSKYTVWSKNIGLVLASSMRIVLIQIQAPLLMFAWAYAAETALSALGLVVAYRIKGYFIQAWHFSWKYAIELLKDSWTLILSSFVIMIYMRTDQLMLGQMIGDKAVGIYSAAVKISELWYFIPMAITNSVFPSIVKARQESQQSYYEQIQKVLDFLTILSLAVGVIVSLLSHQIVNLMYGQEYSDAGAILVIHIWTGIFVSLGLVSSLWTTAENLMPFAFITSANGAVINIVLNYFLIKSYGGVGAAMASLVAQCVASYFSYLLLPQTRIIFIQQTKALVLPSLFKRLLNYTRVFRKNELN</sequence>
<evidence type="ECO:0000256" key="5">
    <source>
        <dbReference type="SAM" id="Phobius"/>
    </source>
</evidence>
<dbReference type="InterPro" id="IPR052556">
    <property type="entry name" value="PolySynth_Transporter"/>
</dbReference>
<keyword evidence="2 5" id="KW-0812">Transmembrane</keyword>
<dbReference type="PANTHER" id="PTHR43424">
    <property type="entry name" value="LOCUS PUTATIVE PROTEIN 1-RELATED"/>
    <property type="match status" value="1"/>
</dbReference>
<dbReference type="Proteomes" id="UP000235025">
    <property type="component" value="Unassembled WGS sequence"/>
</dbReference>
<proteinExistence type="predicted"/>
<evidence type="ECO:0000256" key="2">
    <source>
        <dbReference type="ARBA" id="ARBA00022692"/>
    </source>
</evidence>
<feature type="transmembrane region" description="Helical" evidence="5">
    <location>
        <begin position="396"/>
        <end position="417"/>
    </location>
</feature>
<comment type="caution">
    <text evidence="6">The sequence shown here is derived from an EMBL/GenBank/DDBJ whole genome shotgun (WGS) entry which is preliminary data.</text>
</comment>
<dbReference type="Pfam" id="PF01943">
    <property type="entry name" value="Polysacc_synt"/>
    <property type="match status" value="1"/>
</dbReference>
<name>A0A2N6KGC0_9CYAN</name>
<feature type="transmembrane region" description="Helical" evidence="5">
    <location>
        <begin position="156"/>
        <end position="178"/>
    </location>
</feature>
<dbReference type="PANTHER" id="PTHR43424:SF1">
    <property type="entry name" value="LOCUS PUTATIVE PROTEIN 1-RELATED"/>
    <property type="match status" value="1"/>
</dbReference>
<accession>A0A2N6KGC0</accession>
<feature type="transmembrane region" description="Helical" evidence="5">
    <location>
        <begin position="31"/>
        <end position="49"/>
    </location>
</feature>
<dbReference type="InterPro" id="IPR002797">
    <property type="entry name" value="Polysacc_synth"/>
</dbReference>
<feature type="transmembrane region" description="Helical" evidence="5">
    <location>
        <begin position="224"/>
        <end position="242"/>
    </location>
</feature>
<evidence type="ECO:0000313" key="6">
    <source>
        <dbReference type="EMBL" id="PLZ98322.1"/>
    </source>
</evidence>
<feature type="transmembrane region" description="Helical" evidence="5">
    <location>
        <begin position="307"/>
        <end position="327"/>
    </location>
</feature>
<feature type="transmembrane region" description="Helical" evidence="5">
    <location>
        <begin position="270"/>
        <end position="287"/>
    </location>
</feature>
<keyword evidence="3 5" id="KW-1133">Transmembrane helix</keyword>
<dbReference type="GO" id="GO:0016020">
    <property type="term" value="C:membrane"/>
    <property type="evidence" value="ECO:0007669"/>
    <property type="project" value="UniProtKB-SubCell"/>
</dbReference>
<gene>
    <name evidence="6" type="ORF">CEN50_11705</name>
</gene>
<keyword evidence="4 5" id="KW-0472">Membrane</keyword>
<feature type="transmembrane region" description="Helical" evidence="5">
    <location>
        <begin position="184"/>
        <end position="204"/>
    </location>
</feature>
<evidence type="ECO:0000256" key="1">
    <source>
        <dbReference type="ARBA" id="ARBA00004141"/>
    </source>
</evidence>
<feature type="transmembrane region" description="Helical" evidence="5">
    <location>
        <begin position="370"/>
        <end position="390"/>
    </location>
</feature>
<dbReference type="EMBL" id="NMQA01000126">
    <property type="protein sequence ID" value="PLZ98322.1"/>
    <property type="molecule type" value="Genomic_DNA"/>
</dbReference>
<organism evidence="6 7">
    <name type="scientific">Fischerella thermalis CCMEE 5268</name>
    <dbReference type="NCBI Taxonomy" id="2019662"/>
    <lineage>
        <taxon>Bacteria</taxon>
        <taxon>Bacillati</taxon>
        <taxon>Cyanobacteriota</taxon>
        <taxon>Cyanophyceae</taxon>
        <taxon>Nostocales</taxon>
        <taxon>Hapalosiphonaceae</taxon>
        <taxon>Fischerella</taxon>
    </lineage>
</organism>
<feature type="transmembrane region" description="Helical" evidence="5">
    <location>
        <begin position="55"/>
        <end position="74"/>
    </location>
</feature>
<feature type="transmembrane region" description="Helical" evidence="5">
    <location>
        <begin position="95"/>
        <end position="118"/>
    </location>
</feature>
<evidence type="ECO:0000313" key="7">
    <source>
        <dbReference type="Proteomes" id="UP000235025"/>
    </source>
</evidence>
<comment type="subcellular location">
    <subcellularLocation>
        <location evidence="1">Membrane</location>
        <topology evidence="1">Multi-pass membrane protein</topology>
    </subcellularLocation>
</comment>
<feature type="transmembrane region" description="Helical" evidence="5">
    <location>
        <begin position="124"/>
        <end position="144"/>
    </location>
</feature>
<dbReference type="CDD" id="cd13128">
    <property type="entry name" value="MATE_Wzx_like"/>
    <property type="match status" value="1"/>
</dbReference>
<evidence type="ECO:0000256" key="3">
    <source>
        <dbReference type="ARBA" id="ARBA00022989"/>
    </source>
</evidence>
<protein>
    <submittedName>
        <fullName evidence="6">O-unit flippase</fullName>
    </submittedName>
</protein>
<feature type="transmembrane region" description="Helical" evidence="5">
    <location>
        <begin position="339"/>
        <end position="358"/>
    </location>
</feature>
<dbReference type="AlphaFoldDB" id="A0A2N6KGC0"/>